<dbReference type="Pfam" id="PF02518">
    <property type="entry name" value="HATPase_c"/>
    <property type="match status" value="1"/>
</dbReference>
<evidence type="ECO:0000313" key="10">
    <source>
        <dbReference type="Proteomes" id="UP001168579"/>
    </source>
</evidence>
<dbReference type="PANTHER" id="PTHR24421">
    <property type="entry name" value="NITRATE/NITRITE SENSOR PROTEIN NARX-RELATED"/>
    <property type="match status" value="1"/>
</dbReference>
<dbReference type="GO" id="GO:0016301">
    <property type="term" value="F:kinase activity"/>
    <property type="evidence" value="ECO:0007669"/>
    <property type="project" value="UniProtKB-KW"/>
</dbReference>
<evidence type="ECO:0000256" key="2">
    <source>
        <dbReference type="ARBA" id="ARBA00012438"/>
    </source>
</evidence>
<reference evidence="9" key="2">
    <citation type="submission" date="2023-06" db="EMBL/GenBank/DDBJ databases">
        <authorList>
            <person name="Lucena T."/>
            <person name="Sun Q."/>
        </authorList>
    </citation>
    <scope>NUCLEOTIDE SEQUENCE</scope>
    <source>
        <strain evidence="9">CECT 8869</strain>
    </source>
</reference>
<dbReference type="SUPFAM" id="SSF55874">
    <property type="entry name" value="ATPase domain of HSP90 chaperone/DNA topoisomerase II/histidine kinase"/>
    <property type="match status" value="1"/>
</dbReference>
<evidence type="ECO:0000259" key="8">
    <source>
        <dbReference type="PROSITE" id="PS50109"/>
    </source>
</evidence>
<gene>
    <name evidence="9" type="ORF">Q2T41_00930</name>
</gene>
<dbReference type="SUPFAM" id="SSF48452">
    <property type="entry name" value="TPR-like"/>
    <property type="match status" value="2"/>
</dbReference>
<dbReference type="PROSITE" id="PS51257">
    <property type="entry name" value="PROKAR_LIPOPROTEIN"/>
    <property type="match status" value="1"/>
</dbReference>
<dbReference type="InterPro" id="IPR005467">
    <property type="entry name" value="His_kinase_dom"/>
</dbReference>
<evidence type="ECO:0000313" key="9">
    <source>
        <dbReference type="EMBL" id="MDO1511225.1"/>
    </source>
</evidence>
<organism evidence="9 10">
    <name type="scientific">Maribacter confluentis</name>
    <dbReference type="NCBI Taxonomy" id="1656093"/>
    <lineage>
        <taxon>Bacteria</taxon>
        <taxon>Pseudomonadati</taxon>
        <taxon>Bacteroidota</taxon>
        <taxon>Flavobacteriia</taxon>
        <taxon>Flavobacteriales</taxon>
        <taxon>Flavobacteriaceae</taxon>
        <taxon>Maribacter</taxon>
    </lineage>
</organism>
<comment type="catalytic activity">
    <reaction evidence="1">
        <text>ATP + protein L-histidine = ADP + protein N-phospho-L-histidine.</text>
        <dbReference type="EC" id="2.7.13.3"/>
    </reaction>
</comment>
<evidence type="ECO:0000256" key="1">
    <source>
        <dbReference type="ARBA" id="ARBA00000085"/>
    </source>
</evidence>
<keyword evidence="7" id="KW-0472">Membrane</keyword>
<dbReference type="EC" id="2.7.13.3" evidence="2"/>
<keyword evidence="4 9" id="KW-0418">Kinase</keyword>
<proteinExistence type="predicted"/>
<feature type="repeat" description="TPR" evidence="6">
    <location>
        <begin position="236"/>
        <end position="269"/>
    </location>
</feature>
<dbReference type="Gene3D" id="3.30.565.10">
    <property type="entry name" value="Histidine kinase-like ATPase, C-terminal domain"/>
    <property type="match status" value="1"/>
</dbReference>
<dbReference type="InterPro" id="IPR003594">
    <property type="entry name" value="HATPase_dom"/>
</dbReference>
<accession>A0ABT8RJK2</accession>
<protein>
    <recommendedName>
        <fullName evidence="2">histidine kinase</fullName>
        <ecNumber evidence="2">2.7.13.3</ecNumber>
    </recommendedName>
</protein>
<dbReference type="InterPro" id="IPR036890">
    <property type="entry name" value="HATPase_C_sf"/>
</dbReference>
<comment type="caution">
    <text evidence="9">The sequence shown here is derived from an EMBL/GenBank/DDBJ whole genome shotgun (WGS) entry which is preliminary data.</text>
</comment>
<keyword evidence="7" id="KW-1133">Transmembrane helix</keyword>
<keyword evidence="3" id="KW-0808">Transferase</keyword>
<keyword evidence="5" id="KW-0902">Two-component regulatory system</keyword>
<dbReference type="SMART" id="SM00028">
    <property type="entry name" value="TPR"/>
    <property type="match status" value="4"/>
</dbReference>
<keyword evidence="6" id="KW-0802">TPR repeat</keyword>
<name>A0ABT8RJK2_9FLAO</name>
<keyword evidence="7" id="KW-0812">Transmembrane</keyword>
<reference evidence="9" key="1">
    <citation type="journal article" date="2014" name="Int. J. Syst. Evol. Microbiol.">
        <title>Complete genome of a new Firmicutes species belonging to the dominant human colonic microbiota ('Ruminococcus bicirculans') reveals two chromosomes and a selective capacity to utilize plant glucans.</title>
        <authorList>
            <consortium name="NISC Comparative Sequencing Program"/>
            <person name="Wegmann U."/>
            <person name="Louis P."/>
            <person name="Goesmann A."/>
            <person name="Henrissat B."/>
            <person name="Duncan S.H."/>
            <person name="Flint H.J."/>
        </authorList>
    </citation>
    <scope>NUCLEOTIDE SEQUENCE</scope>
    <source>
        <strain evidence="9">CECT 8869</strain>
    </source>
</reference>
<evidence type="ECO:0000256" key="4">
    <source>
        <dbReference type="ARBA" id="ARBA00022777"/>
    </source>
</evidence>
<dbReference type="RefSeq" id="WP_304434334.1">
    <property type="nucleotide sequence ID" value="NZ_JAUKUC010000001.1"/>
</dbReference>
<dbReference type="PANTHER" id="PTHR24421:SF10">
    <property type="entry name" value="NITRATE_NITRITE SENSOR PROTEIN NARQ"/>
    <property type="match status" value="1"/>
</dbReference>
<dbReference type="PROSITE" id="PS50005">
    <property type="entry name" value="TPR"/>
    <property type="match status" value="1"/>
</dbReference>
<evidence type="ECO:0000256" key="6">
    <source>
        <dbReference type="PROSITE-ProRule" id="PRU00339"/>
    </source>
</evidence>
<sequence length="698" mass="80333">MLKKYLHTILILISLQACTNSDIKLDDNVPSTNNDSISIWIKEGQSIKNNNDKKLQLLQKAVQYADQQPFDTVKAKYYSQLSFNQSFTFDSTLFRLINKKAIQLNERIQDSLSLANSYWDLALYYDKYAVQDSAYYAFNEAQKVFERLNEIELSGRILLEMAKIQIEIKDYIGSESAIIKAIEQFKKTDNTLLLYHSYNLLGILSGALGEYDNSLSYYNEALYYLSFLNFKNYEEAQVINNIGVLYRDKKEYKNAIENFFKVITTKNILQDKPKLYAIALSNLAACKLYSEDTLGVKSIFKRAIDIKTKEEQTASLAGSYFNFSEYLVYSKDTLAAITSAKKAETLSLESENLEILLQTWSLLATLDKKNSIDYFEKYIQLDDSLQKEERKQQNKFARIRFETDEFIAENVELESEKNILSRQRSIWIAIAGGLFLLGLSIYIIITQRAKNQKLRFDQQQQANNQEIFNLMLTQKQKVDEVKRLEQKRISEELHDGVLGKMLGARMILTGLNKRVTEEAIAEKSKALGSLQEIENEIRSISHELSHTAYQKINNFTDSIESLLDAAKRNVAINTFFKFNEDEDWDSLDGDIKINAYRIIQETFQNAIKHAQCSIFEITFLRTDDEFKIIMSDNGVGFKNVKGKKGIGIRNITSRINKLNGAWNIESAKGKGTTITLRIPIKNKSNNFIDNNNTRFENV</sequence>
<dbReference type="InterPro" id="IPR050482">
    <property type="entry name" value="Sensor_HK_TwoCompSys"/>
</dbReference>
<dbReference type="CDD" id="cd16917">
    <property type="entry name" value="HATPase_UhpB-NarQ-NarX-like"/>
    <property type="match status" value="1"/>
</dbReference>
<dbReference type="Proteomes" id="UP001168579">
    <property type="component" value="Unassembled WGS sequence"/>
</dbReference>
<dbReference type="PROSITE" id="PS50109">
    <property type="entry name" value="HIS_KIN"/>
    <property type="match status" value="1"/>
</dbReference>
<feature type="transmembrane region" description="Helical" evidence="7">
    <location>
        <begin position="426"/>
        <end position="445"/>
    </location>
</feature>
<keyword evidence="10" id="KW-1185">Reference proteome</keyword>
<dbReference type="InterPro" id="IPR019734">
    <property type="entry name" value="TPR_rpt"/>
</dbReference>
<evidence type="ECO:0000256" key="3">
    <source>
        <dbReference type="ARBA" id="ARBA00022679"/>
    </source>
</evidence>
<evidence type="ECO:0000256" key="5">
    <source>
        <dbReference type="ARBA" id="ARBA00023012"/>
    </source>
</evidence>
<feature type="domain" description="Histidine kinase" evidence="8">
    <location>
        <begin position="597"/>
        <end position="682"/>
    </location>
</feature>
<evidence type="ECO:0000256" key="7">
    <source>
        <dbReference type="SAM" id="Phobius"/>
    </source>
</evidence>
<dbReference type="EMBL" id="JAUKUC010000001">
    <property type="protein sequence ID" value="MDO1511225.1"/>
    <property type="molecule type" value="Genomic_DNA"/>
</dbReference>
<dbReference type="Gene3D" id="1.25.40.10">
    <property type="entry name" value="Tetratricopeptide repeat domain"/>
    <property type="match status" value="2"/>
</dbReference>
<dbReference type="InterPro" id="IPR011990">
    <property type="entry name" value="TPR-like_helical_dom_sf"/>
</dbReference>